<dbReference type="EMBL" id="QTSX02003047">
    <property type="protein sequence ID" value="KAJ9072145.1"/>
    <property type="molecule type" value="Genomic_DNA"/>
</dbReference>
<keyword evidence="2" id="KW-1185">Reference proteome</keyword>
<gene>
    <name evidence="1" type="ORF">DSO57_1030306</name>
</gene>
<evidence type="ECO:0000313" key="2">
    <source>
        <dbReference type="Proteomes" id="UP001165960"/>
    </source>
</evidence>
<protein>
    <submittedName>
        <fullName evidence="1">Uncharacterized protein</fullName>
    </submittedName>
</protein>
<dbReference type="Proteomes" id="UP001165960">
    <property type="component" value="Unassembled WGS sequence"/>
</dbReference>
<organism evidence="1 2">
    <name type="scientific">Entomophthora muscae</name>
    <dbReference type="NCBI Taxonomy" id="34485"/>
    <lineage>
        <taxon>Eukaryota</taxon>
        <taxon>Fungi</taxon>
        <taxon>Fungi incertae sedis</taxon>
        <taxon>Zoopagomycota</taxon>
        <taxon>Entomophthoromycotina</taxon>
        <taxon>Entomophthoromycetes</taxon>
        <taxon>Entomophthorales</taxon>
        <taxon>Entomophthoraceae</taxon>
        <taxon>Entomophthora</taxon>
    </lineage>
</organism>
<accession>A0ACC2TBW0</accession>
<sequence>MIGILLGSALVRSNLGALLHLIEDCLPSNKISDKEGPTLFSDHHLSGFFWGGGGNFCKGHAALFEAHYLFNDLIGYQLPFLGPTGHNGTHIRQGLLLLAQIVNQGCVGLDGATVLQSPKCGTSLGWAWSWGSIYWLLGKPPSAVPVTHTTWPPCSLSCVGYRQGPWQLHSLDQQPDVGVAPGTAPKQYQSYLHVNSLPPLALDCKIFTRRTKKGPKMPARPLHSLEDLAHTVDERFVLAYPADSLPLVAPSCEETLINLDYLLAWVTKSKAATSMLDNSVEFQMPGTPPSQSGGSAEISLKPSSPPGPIQQNFSSSQSGGSAEISLKPSSLPGPIQKNFSSSQSNLVPAVM</sequence>
<comment type="caution">
    <text evidence="1">The sequence shown here is derived from an EMBL/GenBank/DDBJ whole genome shotgun (WGS) entry which is preliminary data.</text>
</comment>
<reference evidence="1" key="1">
    <citation type="submission" date="2022-04" db="EMBL/GenBank/DDBJ databases">
        <title>Genome of the entomopathogenic fungus Entomophthora muscae.</title>
        <authorList>
            <person name="Elya C."/>
            <person name="Lovett B.R."/>
            <person name="Lee E."/>
            <person name="Macias A.M."/>
            <person name="Hajek A.E."/>
            <person name="De Bivort B.L."/>
            <person name="Kasson M.T."/>
            <person name="De Fine Licht H.H."/>
            <person name="Stajich J.E."/>
        </authorList>
    </citation>
    <scope>NUCLEOTIDE SEQUENCE</scope>
    <source>
        <strain evidence="1">Berkeley</strain>
    </source>
</reference>
<name>A0ACC2TBW0_9FUNG</name>
<evidence type="ECO:0000313" key="1">
    <source>
        <dbReference type="EMBL" id="KAJ9072145.1"/>
    </source>
</evidence>
<proteinExistence type="predicted"/>